<evidence type="ECO:0000313" key="6">
    <source>
        <dbReference type="EMBL" id="TDL17101.1"/>
    </source>
</evidence>
<dbReference type="InterPro" id="IPR036249">
    <property type="entry name" value="Thioredoxin-like_sf"/>
</dbReference>
<dbReference type="CDD" id="cd03053">
    <property type="entry name" value="GST_N_Phi"/>
    <property type="match status" value="1"/>
</dbReference>
<dbReference type="STRING" id="50990.A0A4Y7PPZ9"/>
<proteinExistence type="predicted"/>
<dbReference type="InterPro" id="IPR036282">
    <property type="entry name" value="Glutathione-S-Trfase_C_sf"/>
</dbReference>
<dbReference type="Pfam" id="PF00043">
    <property type="entry name" value="GST_C"/>
    <property type="match status" value="1"/>
</dbReference>
<dbReference type="FunFam" id="3.40.30.10:FF:000039">
    <property type="entry name" value="Glutathione S-transferase domain"/>
    <property type="match status" value="1"/>
</dbReference>
<dbReference type="AlphaFoldDB" id="A0A4Y7PPZ9"/>
<dbReference type="OrthoDB" id="249703at2759"/>
<evidence type="ECO:0000256" key="1">
    <source>
        <dbReference type="ARBA" id="ARBA00012452"/>
    </source>
</evidence>
<dbReference type="EC" id="2.5.1.18" evidence="1"/>
<dbReference type="SFLD" id="SFLDS00019">
    <property type="entry name" value="Glutathione_Transferase_(cytos"/>
    <property type="match status" value="1"/>
</dbReference>
<dbReference type="GO" id="GO:0043295">
    <property type="term" value="F:glutathione binding"/>
    <property type="evidence" value="ECO:0007669"/>
    <property type="project" value="TreeGrafter"/>
</dbReference>
<evidence type="ECO:0000256" key="2">
    <source>
        <dbReference type="ARBA" id="ARBA00022679"/>
    </source>
</evidence>
<feature type="domain" description="GST N-terminal" evidence="4">
    <location>
        <begin position="1"/>
        <end position="82"/>
    </location>
</feature>
<protein>
    <recommendedName>
        <fullName evidence="1">glutathione transferase</fullName>
        <ecNumber evidence="1">2.5.1.18</ecNumber>
    </recommendedName>
</protein>
<dbReference type="EMBL" id="ML170228">
    <property type="protein sequence ID" value="TDL17101.1"/>
    <property type="molecule type" value="Genomic_DNA"/>
</dbReference>
<reference evidence="6 7" key="1">
    <citation type="submission" date="2018-06" db="EMBL/GenBank/DDBJ databases">
        <title>A transcriptomic atlas of mushroom development highlights an independent origin of complex multicellularity.</title>
        <authorList>
            <consortium name="DOE Joint Genome Institute"/>
            <person name="Krizsan K."/>
            <person name="Almasi E."/>
            <person name="Merenyi Z."/>
            <person name="Sahu N."/>
            <person name="Viragh M."/>
            <person name="Koszo T."/>
            <person name="Mondo S."/>
            <person name="Kiss B."/>
            <person name="Balint B."/>
            <person name="Kues U."/>
            <person name="Barry K."/>
            <person name="Hegedus J.C."/>
            <person name="Henrissat B."/>
            <person name="Johnson J."/>
            <person name="Lipzen A."/>
            <person name="Ohm R."/>
            <person name="Nagy I."/>
            <person name="Pangilinan J."/>
            <person name="Yan J."/>
            <person name="Xiong Y."/>
            <person name="Grigoriev I.V."/>
            <person name="Hibbett D.S."/>
            <person name="Nagy L.G."/>
        </authorList>
    </citation>
    <scope>NUCLEOTIDE SEQUENCE [LARGE SCALE GENOMIC DNA]</scope>
    <source>
        <strain evidence="6 7">SZMC22713</strain>
    </source>
</reference>
<name>A0A4Y7PPZ9_9AGAM</name>
<keyword evidence="7" id="KW-1185">Reference proteome</keyword>
<accession>A0A4Y7PPZ9</accession>
<dbReference type="PROSITE" id="PS50404">
    <property type="entry name" value="GST_NTER"/>
    <property type="match status" value="1"/>
</dbReference>
<gene>
    <name evidence="6" type="ORF">BD410DRAFT_730504</name>
</gene>
<dbReference type="PANTHER" id="PTHR43900:SF3">
    <property type="entry name" value="GLUTATHIONE S-TRANSFERASE RHO"/>
    <property type="match status" value="1"/>
</dbReference>
<organism evidence="6 7">
    <name type="scientific">Rickenella mellea</name>
    <dbReference type="NCBI Taxonomy" id="50990"/>
    <lineage>
        <taxon>Eukaryota</taxon>
        <taxon>Fungi</taxon>
        <taxon>Dikarya</taxon>
        <taxon>Basidiomycota</taxon>
        <taxon>Agaricomycotina</taxon>
        <taxon>Agaricomycetes</taxon>
        <taxon>Hymenochaetales</taxon>
        <taxon>Rickenellaceae</taxon>
        <taxon>Rickenella</taxon>
    </lineage>
</organism>
<dbReference type="GO" id="GO:0006749">
    <property type="term" value="P:glutathione metabolic process"/>
    <property type="evidence" value="ECO:0007669"/>
    <property type="project" value="TreeGrafter"/>
</dbReference>
<dbReference type="Gene3D" id="1.20.1050.10">
    <property type="match status" value="1"/>
</dbReference>
<keyword evidence="2 6" id="KW-0808">Transferase</keyword>
<dbReference type="SFLD" id="SFLDG01154">
    <property type="entry name" value="Main.5:_Phi-like"/>
    <property type="match status" value="1"/>
</dbReference>
<dbReference type="GO" id="GO:0004364">
    <property type="term" value="F:glutathione transferase activity"/>
    <property type="evidence" value="ECO:0007669"/>
    <property type="project" value="UniProtKB-EC"/>
</dbReference>
<dbReference type="VEuPathDB" id="FungiDB:BD410DRAFT_730504"/>
<evidence type="ECO:0000313" key="7">
    <source>
        <dbReference type="Proteomes" id="UP000294933"/>
    </source>
</evidence>
<evidence type="ECO:0000256" key="3">
    <source>
        <dbReference type="ARBA" id="ARBA00047960"/>
    </source>
</evidence>
<dbReference type="InterPro" id="IPR004045">
    <property type="entry name" value="Glutathione_S-Trfase_N"/>
</dbReference>
<dbReference type="GO" id="GO:0005737">
    <property type="term" value="C:cytoplasm"/>
    <property type="evidence" value="ECO:0007669"/>
    <property type="project" value="TreeGrafter"/>
</dbReference>
<dbReference type="PANTHER" id="PTHR43900">
    <property type="entry name" value="GLUTATHIONE S-TRANSFERASE RHO"/>
    <property type="match status" value="1"/>
</dbReference>
<dbReference type="InterPro" id="IPR010987">
    <property type="entry name" value="Glutathione-S-Trfase_C-like"/>
</dbReference>
<evidence type="ECO:0000259" key="4">
    <source>
        <dbReference type="PROSITE" id="PS50404"/>
    </source>
</evidence>
<evidence type="ECO:0000259" key="5">
    <source>
        <dbReference type="PROSITE" id="PS50405"/>
    </source>
</evidence>
<dbReference type="PROSITE" id="PS50405">
    <property type="entry name" value="GST_CTER"/>
    <property type="match status" value="1"/>
</dbReference>
<dbReference type="SUPFAM" id="SSF52833">
    <property type="entry name" value="Thioredoxin-like"/>
    <property type="match status" value="1"/>
</dbReference>
<dbReference type="SFLD" id="SFLDG00358">
    <property type="entry name" value="Main_(cytGST)"/>
    <property type="match status" value="1"/>
</dbReference>
<dbReference type="SUPFAM" id="SSF47616">
    <property type="entry name" value="GST C-terminal domain-like"/>
    <property type="match status" value="1"/>
</dbReference>
<dbReference type="InterPro" id="IPR004046">
    <property type="entry name" value="GST_C"/>
</dbReference>
<sequence length="212" mass="23636">MVLKLHGAPYSTCTQRVLLVCKELNVPYEFVNVNIRVGEQKDPAYMKNQPFGQVPFIDDDGFILFESRAIARYLAQKHGSPLNPVGDLKKLALFEQAASIEQADFDPYAYGYALEKIFKPQSRDGGLQPNDAFAEQLKGTLEKKLQGYEAILGKQKYLAGDEVTLADLFHLPYGALITNALKFTGLTDSPHIARWWKDITARPSWQAVGNGA</sequence>
<dbReference type="Gene3D" id="3.40.30.10">
    <property type="entry name" value="Glutaredoxin"/>
    <property type="match status" value="1"/>
</dbReference>
<dbReference type="InterPro" id="IPR040079">
    <property type="entry name" value="Glutathione_S-Trfase"/>
</dbReference>
<comment type="catalytic activity">
    <reaction evidence="3">
        <text>RX + glutathione = an S-substituted glutathione + a halide anion + H(+)</text>
        <dbReference type="Rhea" id="RHEA:16437"/>
        <dbReference type="ChEBI" id="CHEBI:15378"/>
        <dbReference type="ChEBI" id="CHEBI:16042"/>
        <dbReference type="ChEBI" id="CHEBI:17792"/>
        <dbReference type="ChEBI" id="CHEBI:57925"/>
        <dbReference type="ChEBI" id="CHEBI:90779"/>
        <dbReference type="EC" id="2.5.1.18"/>
    </reaction>
</comment>
<dbReference type="Proteomes" id="UP000294933">
    <property type="component" value="Unassembled WGS sequence"/>
</dbReference>
<dbReference type="Pfam" id="PF13417">
    <property type="entry name" value="GST_N_3"/>
    <property type="match status" value="1"/>
</dbReference>
<feature type="domain" description="GST C-terminal" evidence="5">
    <location>
        <begin position="87"/>
        <end position="212"/>
    </location>
</feature>